<dbReference type="InterPro" id="IPR050222">
    <property type="entry name" value="MATE_MdtK"/>
</dbReference>
<evidence type="ECO:0000256" key="2">
    <source>
        <dbReference type="ARBA" id="ARBA00022448"/>
    </source>
</evidence>
<sequence>MRAINANKPCLQSELRCRGFKARGHSKSLSAQASAVPSSSSASARVCLRSIAFRSPRRSARANPSRCARKLLGKHIAAAPDAVVPEEESEAEESDLPKLLRLAERSPLEAALRVAAPAAGAMLLRTAYNMADAFWIGRMGRPELEAVGGATFATWAFLCLFDIPAIGVQSFVARAEGAGDRSKACATLLQGCYAAAAMAAIAVVCSPLAPHYFIKILGLAAGAPATVAGSEFLGWTLLLSPALAASAVAGAAFRGIGAVRPVLTVTALTVALNAALDPLLIWGFAPLGIPALGVKGAAFATAACATVEALLLFALLRINYKITPLAAPPVLREMCLLAAVGAPPAAAGIFFSLVFMPMGRILAGLGDANLAALGVAHRIEGLVYSLTEGLGVGAAALVGQWLGAGQPHRAYESAMCIARYGALVMLPFSALCIVFANPAAALLSGGDQVVSQGAASYLRLNAACFSFMALEAVADGSFTGCAATLRPLIVSILCATLRLLGVVLLTQIWPSSTAVWLVIALSCTVRGTWKAAWFKHAWRGGELARAL</sequence>
<dbReference type="EMBL" id="LGRX02033988">
    <property type="protein sequence ID" value="KAK3239233.1"/>
    <property type="molecule type" value="Genomic_DNA"/>
</dbReference>
<organism evidence="4 5">
    <name type="scientific">Cymbomonas tetramitiformis</name>
    <dbReference type="NCBI Taxonomy" id="36881"/>
    <lineage>
        <taxon>Eukaryota</taxon>
        <taxon>Viridiplantae</taxon>
        <taxon>Chlorophyta</taxon>
        <taxon>Pyramimonadophyceae</taxon>
        <taxon>Pyramimonadales</taxon>
        <taxon>Pyramimonadaceae</taxon>
        <taxon>Cymbomonas</taxon>
    </lineage>
</organism>
<dbReference type="PANTHER" id="PTHR43298:SF2">
    <property type="entry name" value="FMN_FAD EXPORTER YEEO-RELATED"/>
    <property type="match status" value="1"/>
</dbReference>
<keyword evidence="3" id="KW-0812">Transmembrane</keyword>
<feature type="transmembrane region" description="Helical" evidence="3">
    <location>
        <begin position="265"/>
        <end position="285"/>
    </location>
</feature>
<keyword evidence="5" id="KW-1185">Reference proteome</keyword>
<feature type="transmembrane region" description="Helical" evidence="3">
    <location>
        <begin position="233"/>
        <end position="253"/>
    </location>
</feature>
<dbReference type="GO" id="GO:0042910">
    <property type="term" value="F:xenobiotic transmembrane transporter activity"/>
    <property type="evidence" value="ECO:0007669"/>
    <property type="project" value="InterPro"/>
</dbReference>
<keyword evidence="2" id="KW-0813">Transport</keyword>
<protein>
    <recommendedName>
        <fullName evidence="3">Protein DETOXIFICATION</fullName>
    </recommendedName>
    <alternativeName>
        <fullName evidence="3">Multidrug and toxic compound extrusion protein</fullName>
    </alternativeName>
</protein>
<dbReference type="GO" id="GO:0015297">
    <property type="term" value="F:antiporter activity"/>
    <property type="evidence" value="ECO:0007669"/>
    <property type="project" value="InterPro"/>
</dbReference>
<evidence type="ECO:0000256" key="3">
    <source>
        <dbReference type="RuleBase" id="RU004914"/>
    </source>
</evidence>
<dbReference type="AlphaFoldDB" id="A0AAE0BM99"/>
<dbReference type="Pfam" id="PF01554">
    <property type="entry name" value="MatE"/>
    <property type="match status" value="2"/>
</dbReference>
<feature type="transmembrane region" description="Helical" evidence="3">
    <location>
        <begin position="511"/>
        <end position="529"/>
    </location>
</feature>
<feature type="transmembrane region" description="Helical" evidence="3">
    <location>
        <begin position="416"/>
        <end position="436"/>
    </location>
</feature>
<keyword evidence="3" id="KW-0472">Membrane</keyword>
<dbReference type="PANTHER" id="PTHR43298">
    <property type="entry name" value="MULTIDRUG RESISTANCE PROTEIN NORM-RELATED"/>
    <property type="match status" value="1"/>
</dbReference>
<feature type="transmembrane region" description="Helical" evidence="3">
    <location>
        <begin position="382"/>
        <end position="404"/>
    </location>
</feature>
<feature type="transmembrane region" description="Helical" evidence="3">
    <location>
        <begin position="297"/>
        <end position="316"/>
    </location>
</feature>
<evidence type="ECO:0000313" key="4">
    <source>
        <dbReference type="EMBL" id="KAK3239233.1"/>
    </source>
</evidence>
<proteinExistence type="inferred from homology"/>
<dbReference type="NCBIfam" id="TIGR00797">
    <property type="entry name" value="matE"/>
    <property type="match status" value="1"/>
</dbReference>
<gene>
    <name evidence="4" type="ORF">CYMTET_50833</name>
</gene>
<feature type="transmembrane region" description="Helical" evidence="3">
    <location>
        <begin position="336"/>
        <end position="362"/>
    </location>
</feature>
<feature type="transmembrane region" description="Helical" evidence="3">
    <location>
        <begin position="193"/>
        <end position="213"/>
    </location>
</feature>
<name>A0AAE0BM99_9CHLO</name>
<reference evidence="4 5" key="1">
    <citation type="journal article" date="2015" name="Genome Biol. Evol.">
        <title>Comparative Genomics of a Bacterivorous Green Alga Reveals Evolutionary Causalities and Consequences of Phago-Mixotrophic Mode of Nutrition.</title>
        <authorList>
            <person name="Burns J.A."/>
            <person name="Paasch A."/>
            <person name="Narechania A."/>
            <person name="Kim E."/>
        </authorList>
    </citation>
    <scope>NUCLEOTIDE SEQUENCE [LARGE SCALE GENOMIC DNA]</scope>
    <source>
        <strain evidence="4 5">PLY_AMNH</strain>
    </source>
</reference>
<dbReference type="InterPro" id="IPR002528">
    <property type="entry name" value="MATE_fam"/>
</dbReference>
<evidence type="ECO:0000313" key="5">
    <source>
        <dbReference type="Proteomes" id="UP001190700"/>
    </source>
</evidence>
<dbReference type="GO" id="GO:0005886">
    <property type="term" value="C:plasma membrane"/>
    <property type="evidence" value="ECO:0007669"/>
    <property type="project" value="TreeGrafter"/>
</dbReference>
<comment type="caution">
    <text evidence="4">The sequence shown here is derived from an EMBL/GenBank/DDBJ whole genome shotgun (WGS) entry which is preliminary data.</text>
</comment>
<dbReference type="Proteomes" id="UP001190700">
    <property type="component" value="Unassembled WGS sequence"/>
</dbReference>
<keyword evidence="3" id="KW-1133">Transmembrane helix</keyword>
<comment type="caution">
    <text evidence="3">Lacks conserved residue(s) required for the propagation of feature annotation.</text>
</comment>
<comment type="similarity">
    <text evidence="1 3">Belongs to the multi antimicrobial extrusion (MATE) (TC 2.A.66.1) family.</text>
</comment>
<accession>A0AAE0BM99</accession>
<evidence type="ECO:0000256" key="1">
    <source>
        <dbReference type="ARBA" id="ARBA00010199"/>
    </source>
</evidence>